<gene>
    <name evidence="3" type="ordered locus">Clocl_0526</name>
</gene>
<proteinExistence type="predicted"/>
<evidence type="ECO:0000313" key="3">
    <source>
        <dbReference type="EMBL" id="AEV67243.1"/>
    </source>
</evidence>
<dbReference type="STRING" id="720554.Clocl_0526"/>
<organism evidence="3 4">
    <name type="scientific">Acetivibrio clariflavus (strain DSM 19732 / NBRC 101661 / EBR45)</name>
    <name type="common">Clostridium clariflavum</name>
    <dbReference type="NCBI Taxonomy" id="720554"/>
    <lineage>
        <taxon>Bacteria</taxon>
        <taxon>Bacillati</taxon>
        <taxon>Bacillota</taxon>
        <taxon>Clostridia</taxon>
        <taxon>Eubacteriales</taxon>
        <taxon>Oscillospiraceae</taxon>
        <taxon>Acetivibrio</taxon>
    </lineage>
</organism>
<reference evidence="3 4" key="2">
    <citation type="journal article" date="2012" name="Stand. Genomic Sci.">
        <title>Complete Genome Sequence of Clostridium clariflavum DSM 19732.</title>
        <authorList>
            <person name="Izquierdo J.A."/>
            <person name="Goodwin L."/>
            <person name="Davenport K.W."/>
            <person name="Teshima H."/>
            <person name="Bruce D."/>
            <person name="Detter C."/>
            <person name="Tapia R."/>
            <person name="Han S."/>
            <person name="Land M."/>
            <person name="Hauser L."/>
            <person name="Jeffries C.D."/>
            <person name="Han J."/>
            <person name="Pitluck S."/>
            <person name="Nolan M."/>
            <person name="Chen A."/>
            <person name="Huntemann M."/>
            <person name="Mavromatis K."/>
            <person name="Mikhailova N."/>
            <person name="Liolios K."/>
            <person name="Woyke T."/>
            <person name="Lynd L.R."/>
        </authorList>
    </citation>
    <scope>NUCLEOTIDE SEQUENCE [LARGE SCALE GENOMIC DNA]</scope>
    <source>
        <strain evidence="4">DSM 19732 / NBRC 101661 / EBR45</strain>
    </source>
</reference>
<evidence type="ECO:0000256" key="1">
    <source>
        <dbReference type="SAM" id="Phobius"/>
    </source>
</evidence>
<evidence type="ECO:0000259" key="2">
    <source>
        <dbReference type="Pfam" id="PF19701"/>
    </source>
</evidence>
<evidence type="ECO:0000313" key="4">
    <source>
        <dbReference type="Proteomes" id="UP000005435"/>
    </source>
</evidence>
<keyword evidence="1" id="KW-1133">Transmembrane helix</keyword>
<feature type="transmembrane region" description="Helical" evidence="1">
    <location>
        <begin position="142"/>
        <end position="161"/>
    </location>
</feature>
<feature type="domain" description="DUF6199" evidence="2">
    <location>
        <begin position="99"/>
        <end position="157"/>
    </location>
</feature>
<keyword evidence="4" id="KW-1185">Reference proteome</keyword>
<protein>
    <recommendedName>
        <fullName evidence="2">DUF6199 domain-containing protein</fullName>
    </recommendedName>
</protein>
<dbReference type="EMBL" id="CP003065">
    <property type="protein sequence ID" value="AEV67243.1"/>
    <property type="molecule type" value="Genomic_DNA"/>
</dbReference>
<keyword evidence="1" id="KW-0812">Transmembrane</keyword>
<dbReference type="HOGENOM" id="CLU_1624253_0_0_9"/>
<keyword evidence="1" id="KW-0472">Membrane</keyword>
<dbReference type="Proteomes" id="UP000005435">
    <property type="component" value="Chromosome"/>
</dbReference>
<reference evidence="4" key="1">
    <citation type="submission" date="2011-12" db="EMBL/GenBank/DDBJ databases">
        <title>Complete sequence of Clostridium clariflavum DSM 19732.</title>
        <authorList>
            <consortium name="US DOE Joint Genome Institute"/>
            <person name="Lucas S."/>
            <person name="Han J."/>
            <person name="Lapidus A."/>
            <person name="Cheng J.-F."/>
            <person name="Goodwin L."/>
            <person name="Pitluck S."/>
            <person name="Peters L."/>
            <person name="Teshima H."/>
            <person name="Detter J.C."/>
            <person name="Han C."/>
            <person name="Tapia R."/>
            <person name="Land M."/>
            <person name="Hauser L."/>
            <person name="Kyrpides N."/>
            <person name="Ivanova N."/>
            <person name="Pagani I."/>
            <person name="Kitzmiller T."/>
            <person name="Lynd L."/>
            <person name="Izquierdo J."/>
            <person name="Woyke T."/>
        </authorList>
    </citation>
    <scope>NUCLEOTIDE SEQUENCE [LARGE SCALE GENOMIC DNA]</scope>
    <source>
        <strain evidence="4">DSM 19732 / NBRC 101661 / EBR45</strain>
    </source>
</reference>
<dbReference type="AlphaFoldDB" id="G8LT39"/>
<dbReference type="KEGG" id="ccl:Clocl_0526"/>
<name>G8LT39_ACECE</name>
<accession>G8LT39</accession>
<sequence length="163" mass="18446">MCLIIGDLGGNSMKICPKCNTGNSDNALKCKECEAYIGKIEVTESSKIVDEFNMKEKRREKIKQIAKIICIAFIIASYVLFFIVAFSKEDFFIVLFSSILCVIIGYLNIFHPEILFRLKYFTVIDNIDDVEPSDIYLLSSKLAGVLLLLIGTVIVYVYAFFPL</sequence>
<dbReference type="Pfam" id="PF19701">
    <property type="entry name" value="DUF6199"/>
    <property type="match status" value="1"/>
</dbReference>
<feature type="transmembrane region" description="Helical" evidence="1">
    <location>
        <begin position="91"/>
        <end position="110"/>
    </location>
</feature>
<dbReference type="InterPro" id="IPR045679">
    <property type="entry name" value="DUF6199"/>
</dbReference>
<feature type="transmembrane region" description="Helical" evidence="1">
    <location>
        <begin position="65"/>
        <end position="85"/>
    </location>
</feature>